<proteinExistence type="predicted"/>
<reference evidence="1 2" key="1">
    <citation type="submission" date="2011-07" db="EMBL/GenBank/DDBJ databases">
        <title>The complete genome of chromosome of Emticicia oligotrophica DSM 17448.</title>
        <authorList>
            <consortium name="US DOE Joint Genome Institute (JGI-PGF)"/>
            <person name="Lucas S."/>
            <person name="Han J."/>
            <person name="Lapidus A."/>
            <person name="Bruce D."/>
            <person name="Goodwin L."/>
            <person name="Pitluck S."/>
            <person name="Peters L."/>
            <person name="Kyrpides N."/>
            <person name="Mavromatis K."/>
            <person name="Ivanova N."/>
            <person name="Ovchinnikova G."/>
            <person name="Teshima H."/>
            <person name="Detter J.C."/>
            <person name="Tapia R."/>
            <person name="Han C."/>
            <person name="Land M."/>
            <person name="Hauser L."/>
            <person name="Markowitz V."/>
            <person name="Cheng J.-F."/>
            <person name="Hugenholtz P."/>
            <person name="Woyke T."/>
            <person name="Wu D."/>
            <person name="Tindall B."/>
            <person name="Pomrenke H."/>
            <person name="Brambilla E."/>
            <person name="Klenk H.-P."/>
            <person name="Eisen J.A."/>
        </authorList>
    </citation>
    <scope>NUCLEOTIDE SEQUENCE [LARGE SCALE GENOMIC DNA]</scope>
    <source>
        <strain evidence="1 2">DSM 17448</strain>
    </source>
</reference>
<dbReference type="Proteomes" id="UP000002875">
    <property type="component" value="Chromosome"/>
</dbReference>
<sequence length="379" mass="43415">MPYSDLFNLKSNPFRLIPAINPDEIIWAGFPIVKAKFEGRIKKAIKIPNSSLVLNWGEYGSGKTHAARYFGKQTVLEDLARDNGNIPYFLFITLPKGKSPIDDFFISIIDKIDISNIREIFTPKSDELFLKSNKELTDFIDTIGDNIFIKNVAKGFFNKAIDVNLFRRYLYGSTNTSDNRTLTDFGIQRVLNPDTDYAKLLAIIFSCLTFKKLFFSSIILWIDEFEDIAILTKVNGDKTNSFLRELLDNTPNNLLVFLNLTQTSLFNIEDLGEYISEAVKSRIKDRINFEIPQQAELLEYVAELLEAYRIEKDVAGENKYHPFNEGLIQTIATDLGNVSLRKFNEALGMLIELAEMENKTPIDNTFYQENKSDVIGWKE</sequence>
<keyword evidence="2" id="KW-1185">Reference proteome</keyword>
<evidence type="ECO:0000313" key="2">
    <source>
        <dbReference type="Proteomes" id="UP000002875"/>
    </source>
</evidence>
<organism evidence="1 2">
    <name type="scientific">Emticicia oligotrophica (strain DSM 17448 / CIP 109782 / MTCC 6937 / GPTSA100-15)</name>
    <dbReference type="NCBI Taxonomy" id="929562"/>
    <lineage>
        <taxon>Bacteria</taxon>
        <taxon>Pseudomonadati</taxon>
        <taxon>Bacteroidota</taxon>
        <taxon>Cytophagia</taxon>
        <taxon>Cytophagales</taxon>
        <taxon>Leadbetterellaceae</taxon>
        <taxon>Emticicia</taxon>
    </lineage>
</organism>
<evidence type="ECO:0008006" key="3">
    <source>
        <dbReference type="Google" id="ProtNLM"/>
    </source>
</evidence>
<dbReference type="EMBL" id="CP002961">
    <property type="protein sequence ID" value="AFK04126.1"/>
    <property type="molecule type" value="Genomic_DNA"/>
</dbReference>
<protein>
    <recommendedName>
        <fullName evidence="3">ATP-binding protein</fullName>
    </recommendedName>
</protein>
<dbReference type="InterPro" id="IPR027417">
    <property type="entry name" value="P-loop_NTPase"/>
</dbReference>
<dbReference type="RefSeq" id="WP_015029820.1">
    <property type="nucleotide sequence ID" value="NC_018748.1"/>
</dbReference>
<name>A0ABN4ARZ4_EMTOG</name>
<gene>
    <name evidence="1" type="ordered locus">Emtol_2993</name>
</gene>
<accession>A0ABN4ARZ4</accession>
<dbReference type="SUPFAM" id="SSF52540">
    <property type="entry name" value="P-loop containing nucleoside triphosphate hydrolases"/>
    <property type="match status" value="1"/>
</dbReference>
<dbReference type="Gene3D" id="3.40.50.300">
    <property type="entry name" value="P-loop containing nucleotide triphosphate hydrolases"/>
    <property type="match status" value="1"/>
</dbReference>
<evidence type="ECO:0000313" key="1">
    <source>
        <dbReference type="EMBL" id="AFK04126.1"/>
    </source>
</evidence>